<evidence type="ECO:0000313" key="2">
    <source>
        <dbReference type="Proteomes" id="UP001055439"/>
    </source>
</evidence>
<keyword evidence="2" id="KW-1185">Reference proteome</keyword>
<proteinExistence type="predicted"/>
<protein>
    <submittedName>
        <fullName evidence="1">Uncharacterized protein</fullName>
    </submittedName>
</protein>
<sequence length="115" mass="12736">MPLQKEDHAGLGTVETVVRNACTSSARQPLLQDRRPGFICFTMVPAAIKTKCPGFWILQSSIMIQWLTQIPDAEGFACPSLWHRRIGNPVFHPSPARTSKHDGHAVAKAIFKTDV</sequence>
<evidence type="ECO:0000313" key="1">
    <source>
        <dbReference type="EMBL" id="URD91844.1"/>
    </source>
</evidence>
<organism evidence="1 2">
    <name type="scientific">Musa troglodytarum</name>
    <name type="common">fe'i banana</name>
    <dbReference type="NCBI Taxonomy" id="320322"/>
    <lineage>
        <taxon>Eukaryota</taxon>
        <taxon>Viridiplantae</taxon>
        <taxon>Streptophyta</taxon>
        <taxon>Embryophyta</taxon>
        <taxon>Tracheophyta</taxon>
        <taxon>Spermatophyta</taxon>
        <taxon>Magnoliopsida</taxon>
        <taxon>Liliopsida</taxon>
        <taxon>Zingiberales</taxon>
        <taxon>Musaceae</taxon>
        <taxon>Musa</taxon>
    </lineage>
</organism>
<gene>
    <name evidence="1" type="ORF">MUK42_32979</name>
</gene>
<accession>A0A9E7JTB2</accession>
<dbReference type="Proteomes" id="UP001055439">
    <property type="component" value="Chromosome 3"/>
</dbReference>
<name>A0A9E7JTB2_9LILI</name>
<dbReference type="EMBL" id="CP097505">
    <property type="protein sequence ID" value="URD91844.1"/>
    <property type="molecule type" value="Genomic_DNA"/>
</dbReference>
<dbReference type="AlphaFoldDB" id="A0A9E7JTB2"/>
<reference evidence="1" key="1">
    <citation type="submission" date="2022-05" db="EMBL/GenBank/DDBJ databases">
        <title>The Musa troglodytarum L. genome provides insights into the mechanism of non-climacteric behaviour and enrichment of carotenoids.</title>
        <authorList>
            <person name="Wang J."/>
        </authorList>
    </citation>
    <scope>NUCLEOTIDE SEQUENCE</scope>
    <source>
        <tissue evidence="1">Leaf</tissue>
    </source>
</reference>